<evidence type="ECO:0000256" key="7">
    <source>
        <dbReference type="ARBA" id="ARBA00023180"/>
    </source>
</evidence>
<keyword evidence="6" id="KW-0130">Cell adhesion</keyword>
<evidence type="ECO:0000256" key="9">
    <source>
        <dbReference type="SAM" id="SignalP"/>
    </source>
</evidence>
<dbReference type="InterPro" id="IPR051561">
    <property type="entry name" value="FRAS1_ECM"/>
</dbReference>
<feature type="repeat" description="CSPG" evidence="8">
    <location>
        <begin position="1387"/>
        <end position="1479"/>
    </location>
</feature>
<evidence type="ECO:0000256" key="1">
    <source>
        <dbReference type="ARBA" id="ARBA00005529"/>
    </source>
</evidence>
<dbReference type="EMBL" id="JAFHDT010000025">
    <property type="protein sequence ID" value="KAI7791237.1"/>
    <property type="molecule type" value="Genomic_DNA"/>
</dbReference>
<feature type="repeat" description="CSPG" evidence="8">
    <location>
        <begin position="514"/>
        <end position="608"/>
    </location>
</feature>
<feature type="repeat" description="CSPG" evidence="8">
    <location>
        <begin position="1500"/>
        <end position="1590"/>
    </location>
</feature>
<dbReference type="PROSITE" id="PS51854">
    <property type="entry name" value="CSPG"/>
    <property type="match status" value="12"/>
</dbReference>
<dbReference type="Pfam" id="PF03160">
    <property type="entry name" value="Calx-beta"/>
    <property type="match status" value="1"/>
</dbReference>
<evidence type="ECO:0000313" key="12">
    <source>
        <dbReference type="Proteomes" id="UP001059041"/>
    </source>
</evidence>
<protein>
    <submittedName>
        <fullName evidence="11">Fras-related extracellular matrix protein 1b</fullName>
    </submittedName>
</protein>
<evidence type="ECO:0000256" key="5">
    <source>
        <dbReference type="ARBA" id="ARBA00022837"/>
    </source>
</evidence>
<dbReference type="PANTHER" id="PTHR45739:SF3">
    <property type="entry name" value="FRAS-RELATED EXTRACELLULAR MATRIX PROTEIN 1B PRECURSOR"/>
    <property type="match status" value="1"/>
</dbReference>
<dbReference type="GO" id="GO:0046872">
    <property type="term" value="F:metal ion binding"/>
    <property type="evidence" value="ECO:0007669"/>
    <property type="project" value="UniProtKB-KW"/>
</dbReference>
<feature type="repeat" description="CSPG" evidence="8">
    <location>
        <begin position="635"/>
        <end position="747"/>
    </location>
</feature>
<dbReference type="InterPro" id="IPR038081">
    <property type="entry name" value="CalX-like_sf"/>
</dbReference>
<feature type="repeat" description="CSPG" evidence="8">
    <location>
        <begin position="769"/>
        <end position="860"/>
    </location>
</feature>
<dbReference type="PROSITE" id="PS50041">
    <property type="entry name" value="C_TYPE_LECTIN_2"/>
    <property type="match status" value="1"/>
</dbReference>
<feature type="repeat" description="CSPG" evidence="8">
    <location>
        <begin position="881"/>
        <end position="975"/>
    </location>
</feature>
<evidence type="ECO:0000256" key="8">
    <source>
        <dbReference type="PROSITE-ProRule" id="PRU01201"/>
    </source>
</evidence>
<dbReference type="Pfam" id="PF16184">
    <property type="entry name" value="Cadherin_3"/>
    <property type="match status" value="11"/>
</dbReference>
<keyword evidence="12" id="KW-1185">Reference proteome</keyword>
<dbReference type="InterPro" id="IPR016186">
    <property type="entry name" value="C-type_lectin-like/link_sf"/>
</dbReference>
<keyword evidence="2" id="KW-0479">Metal-binding</keyword>
<name>A0A9W7W8F1_TRIRA</name>
<sequence>MAVTFFIFTVTLSSLWTHAQGSSLVQVNTGLQVTRGRSVFVTAGVLKFRSMGATEACKVEVVVTEPVTQRVGKLTPQVFDCQFLQDEVKYVHNGSPLLEEDTVMLRVYRFTDTVTFVETVLLRVKVVEPQRSLIEFGSVPLVVPEFYGLSNTINSTVLTFKTQAGVVCTVRLLSSEINISMLGQLVVEDHTTVQASEAGPRIGRHTGTPCPGNKACDHNTSEVEFLKTDCAAFLTSGLKYQHLSPPSPEIDYVPIRVEFRDQSSRALLETENIWLPVLIQGAMQNQPPHAAFMSMFILEVDQFILTPMTTAALDAKDDETPQAQLIFNVTKPPAEGYITHLDDHTKVASSFSWQDLNEMKIAYQPPNSSYTARRNYEVEFEAIDGSFAASSPILMHISIRTAETNSPRVSWNMGLDLLEGQSRPITWENLQIVDNDNIDAVTLIAMDGPLNGHLSVRGGKGFMFKVKDLREGVVVYHHSDSDTTRDYIVFRITDGRHSIRHKFPIYVLPKDDTPPFLINNVAFEVQEGGSVRVEEYMLMASDLDSSDDYIQYQLITLPRAGQLVKKTSRHEPGVPVKSFLQRDLFQGLIYYRHLGEEVFEDSFDFILSDARMPPNLSDRHTVVIHVFPVKDQLPVEVSGTVRSITVKETEVVYITQSQLHFRDTENPDTDLMYVITRPCFSPGNTRLSDAGRLFYTDSTNAMKKDAMVPVLKSFTQHAVNHHKVGYMPPIEDIGPDPLFVQFAFSVSDQQGGALTGLTFNITVTPVDNQAPQMFTNLLRVEEGGGSFLMGEHLLVQDVDSSEDQLRVHVKTQPQHGRLELQGTTLMEGDGFSLQDLKALRVRYIHDDSETLKDSIGLTITDGINSANGELLVQILPVNDEPPKLGSDLRAELSCKEGGRVQITVEYISATDEDSEDTRLTYMLARTPAHGVLQRNGVTVDKFSQLDVLNGLIFYLHTGGEIGPDPVSDTVTLIVSDGEAGIMDGCCPEDALPPPVPLHGTLPVYDLNITVVPVNNQIPAITLGGMFLVDEGSSACLCGGVLEATDPDSHPDQLIFHLVTPPQYGFLENVLPSPGFEKSNAGLRVVSFSQLHLSSGFINYVQSLNHGVEPTADFFTISVSDEIQRSAPLPFYIIINPTNDEVPSLLLGNFSVMEGGMKDLSPDILNVVDVDIPVETLTITILVPPAHGTLLNGIYGLEMSRYKSLSPEDLNRTLAVLSFTIQELQQGMKIMYMHDDTETLKDTFTIQLTDGGHTVQRTACVRIIPVNDEKPRLLKNAGVDVQTLEKKVISSVVLEAEDHDTPDNQLYFILNAGPRFGLLQLLTEEGWIDLSPGQNFTQEDVEMNRLRYTHTKIVGFKGHDRLHFVLSDGENTSPPQTFFILVRIVQKGDIALITKPVTLMEGERVTLTTDILMATDSGSASDELIYTVSVLPAHGHLHMVQTPGVPVFSFTQMDVAANRMCYTHDNSRFADRDSFSFVVTNGVTSRSGSVLFIVEHSDRIPPTLNINKGLLLTEGTVKIISHEHLKLNDPDTVLDNLTYIVTQGPRYGKLLWRGFPLSKPRFTQADINNMDLAYHHLNGRAKIDRFTFQPTDGSNTGYLEYGQLKREPAVFTIQIEILDKTPPNIVNKGIPSAVESIQDGKQGIYITSKELQATDPDSPDDTLEFTILRPPHFGYFENALTGAYIKGRFTQKDVNQKAVRYVVPVDMEVTSDSFEFQITDPAGNTMLPEVMELRWSRVELSASCYRVCENAGTLGVQVVRSGNSVDPAYVGIQVEEGTAKVGKDFTHSSASLIQFDPGVHVKMWNIHLKDDGLEENHEKFEVILKAPKNAVLGQRNKATVEIVDPRNGRCNQDDLIVEEDDTEHPFLSPPNVQEPEPALVEEFTPDPRTRIFSDNYPQRGDVPYRTQFSHFGEGEAWEQLRILGRNRHRVHLPEVDNRNQERVWTFHGLFPVRREEKAPIPRVHSELEITPIWSWSGYSADSESVETPQRDSASFAMNSGVQQHKSQKSVSIGCPNGWTHHRRNCYILGPGIASWSSAQHACMLFESHLTSVHSKTDMKWMWKFAGKQAYWIGLTGSHEKWSWTDGRPLTFSKLKKGPGTNHQDPNSLTATCVLVQSQKMWIPKSCINGSEHRYICSAPAQIS</sequence>
<dbReference type="Gene3D" id="3.10.100.10">
    <property type="entry name" value="Mannose-Binding Protein A, subunit A"/>
    <property type="match status" value="1"/>
</dbReference>
<keyword evidence="7" id="KW-0325">Glycoprotein</keyword>
<dbReference type="InterPro" id="IPR039005">
    <property type="entry name" value="CSPG_rpt"/>
</dbReference>
<proteinExistence type="inferred from homology"/>
<feature type="repeat" description="CSPG" evidence="8">
    <location>
        <begin position="1620"/>
        <end position="1718"/>
    </location>
</feature>
<dbReference type="Proteomes" id="UP001059041">
    <property type="component" value="Linkage Group LG25"/>
</dbReference>
<gene>
    <name evidence="11" type="ORF">IRJ41_013254</name>
</gene>
<evidence type="ECO:0000259" key="10">
    <source>
        <dbReference type="PROSITE" id="PS50041"/>
    </source>
</evidence>
<comment type="caution">
    <text evidence="11">The sequence shown here is derived from an EMBL/GenBank/DDBJ whole genome shotgun (WGS) entry which is preliminary data.</text>
</comment>
<accession>A0A9W7W8F1</accession>
<dbReference type="GO" id="GO:0007154">
    <property type="term" value="P:cell communication"/>
    <property type="evidence" value="ECO:0007669"/>
    <property type="project" value="InterPro"/>
</dbReference>
<feature type="repeat" description="CSPG" evidence="8">
    <location>
        <begin position="287"/>
        <end position="381"/>
    </location>
</feature>
<dbReference type="OrthoDB" id="430044at2759"/>
<evidence type="ECO:0000256" key="2">
    <source>
        <dbReference type="ARBA" id="ARBA00022723"/>
    </source>
</evidence>
<dbReference type="InterPro" id="IPR016187">
    <property type="entry name" value="CTDL_fold"/>
</dbReference>
<dbReference type="InterPro" id="IPR003644">
    <property type="entry name" value="Calx_beta"/>
</dbReference>
<dbReference type="InterPro" id="IPR001304">
    <property type="entry name" value="C-type_lectin-like"/>
</dbReference>
<feature type="signal peptide" evidence="9">
    <location>
        <begin position="1"/>
        <end position="21"/>
    </location>
</feature>
<dbReference type="GO" id="GO:0016020">
    <property type="term" value="C:membrane"/>
    <property type="evidence" value="ECO:0007669"/>
    <property type="project" value="InterPro"/>
</dbReference>
<dbReference type="Pfam" id="PF19309">
    <property type="entry name" value="Frem_N"/>
    <property type="match status" value="1"/>
</dbReference>
<evidence type="ECO:0000256" key="3">
    <source>
        <dbReference type="ARBA" id="ARBA00022729"/>
    </source>
</evidence>
<feature type="repeat" description="CSPG" evidence="8">
    <location>
        <begin position="406"/>
        <end position="493"/>
    </location>
</feature>
<dbReference type="SMART" id="SM00237">
    <property type="entry name" value="Calx_beta"/>
    <property type="match status" value="1"/>
</dbReference>
<reference evidence="11" key="1">
    <citation type="submission" date="2021-02" db="EMBL/GenBank/DDBJ databases">
        <title>Comparative genomics reveals that relaxation of natural selection precedes convergent phenotypic evolution of cavefish.</title>
        <authorList>
            <person name="Peng Z."/>
        </authorList>
    </citation>
    <scope>NUCLEOTIDE SEQUENCE</scope>
    <source>
        <tissue evidence="11">Muscle</tissue>
    </source>
</reference>
<organism evidence="11 12">
    <name type="scientific">Triplophysa rosa</name>
    <name type="common">Cave loach</name>
    <dbReference type="NCBI Taxonomy" id="992332"/>
    <lineage>
        <taxon>Eukaryota</taxon>
        <taxon>Metazoa</taxon>
        <taxon>Chordata</taxon>
        <taxon>Craniata</taxon>
        <taxon>Vertebrata</taxon>
        <taxon>Euteleostomi</taxon>
        <taxon>Actinopterygii</taxon>
        <taxon>Neopterygii</taxon>
        <taxon>Teleostei</taxon>
        <taxon>Ostariophysi</taxon>
        <taxon>Cypriniformes</taxon>
        <taxon>Nemacheilidae</taxon>
        <taxon>Triplophysa</taxon>
    </lineage>
</organism>
<evidence type="ECO:0000256" key="4">
    <source>
        <dbReference type="ARBA" id="ARBA00022737"/>
    </source>
</evidence>
<keyword evidence="4" id="KW-0677">Repeat</keyword>
<evidence type="ECO:0000313" key="11">
    <source>
        <dbReference type="EMBL" id="KAI7791237.1"/>
    </source>
</evidence>
<dbReference type="GO" id="GO:0009653">
    <property type="term" value="P:anatomical structure morphogenesis"/>
    <property type="evidence" value="ECO:0007669"/>
    <property type="project" value="TreeGrafter"/>
</dbReference>
<feature type="chain" id="PRO_5040721443" evidence="9">
    <location>
        <begin position="22"/>
        <end position="2142"/>
    </location>
</feature>
<dbReference type="GO" id="GO:0007155">
    <property type="term" value="P:cell adhesion"/>
    <property type="evidence" value="ECO:0007669"/>
    <property type="project" value="UniProtKB-KW"/>
</dbReference>
<feature type="repeat" description="CSPG" evidence="8">
    <location>
        <begin position="1269"/>
        <end position="1366"/>
    </location>
</feature>
<dbReference type="SUPFAM" id="SSF56436">
    <property type="entry name" value="C-type lectin-like"/>
    <property type="match status" value="1"/>
</dbReference>
<keyword evidence="5" id="KW-0106">Calcium</keyword>
<comment type="similarity">
    <text evidence="1">Belongs to the FRAS1 family.</text>
</comment>
<dbReference type="Gene3D" id="2.60.40.2030">
    <property type="match status" value="1"/>
</dbReference>
<feature type="domain" description="C-type lectin" evidence="10">
    <location>
        <begin position="2020"/>
        <end position="2125"/>
    </location>
</feature>
<feature type="repeat" description="CSPG" evidence="8">
    <location>
        <begin position="1140"/>
        <end position="1248"/>
    </location>
</feature>
<dbReference type="SUPFAM" id="SSF141072">
    <property type="entry name" value="CalX-like"/>
    <property type="match status" value="1"/>
</dbReference>
<dbReference type="Pfam" id="PF00059">
    <property type="entry name" value="Lectin_C"/>
    <property type="match status" value="1"/>
</dbReference>
<dbReference type="PANTHER" id="PTHR45739">
    <property type="entry name" value="MATRIX PROTEIN, PUTATIVE-RELATED"/>
    <property type="match status" value="1"/>
</dbReference>
<feature type="repeat" description="CSPG" evidence="8">
    <location>
        <begin position="1017"/>
        <end position="1119"/>
    </location>
</feature>
<keyword evidence="3 9" id="KW-0732">Signal</keyword>
<dbReference type="SMART" id="SM00034">
    <property type="entry name" value="CLECT"/>
    <property type="match status" value="1"/>
</dbReference>
<evidence type="ECO:0000256" key="6">
    <source>
        <dbReference type="ARBA" id="ARBA00022889"/>
    </source>
</evidence>
<dbReference type="InterPro" id="IPR045658">
    <property type="entry name" value="FRAS1-rel_N"/>
</dbReference>